<organism evidence="1 2">
    <name type="scientific">Paludisphaera borealis</name>
    <dbReference type="NCBI Taxonomy" id="1387353"/>
    <lineage>
        <taxon>Bacteria</taxon>
        <taxon>Pseudomonadati</taxon>
        <taxon>Planctomycetota</taxon>
        <taxon>Planctomycetia</taxon>
        <taxon>Isosphaerales</taxon>
        <taxon>Isosphaeraceae</taxon>
        <taxon>Paludisphaera</taxon>
    </lineage>
</organism>
<evidence type="ECO:0000313" key="1">
    <source>
        <dbReference type="EMBL" id="APW60553.1"/>
    </source>
</evidence>
<protein>
    <recommendedName>
        <fullName evidence="3">Hydrogenase maturation protease</fullName>
    </recommendedName>
</protein>
<dbReference type="InterPro" id="IPR000671">
    <property type="entry name" value="Peptidase_A31"/>
</dbReference>
<dbReference type="InterPro" id="IPR023430">
    <property type="entry name" value="Pept_HybD-like_dom_sf"/>
</dbReference>
<dbReference type="STRING" id="1387353.BSF38_02025"/>
<dbReference type="OrthoDB" id="9808862at2"/>
<dbReference type="KEGG" id="pbor:BSF38_02025"/>
<dbReference type="Gene3D" id="3.40.50.1450">
    <property type="entry name" value="HybD-like"/>
    <property type="match status" value="1"/>
</dbReference>
<accession>A0A1U7CNU4</accession>
<keyword evidence="2" id="KW-1185">Reference proteome</keyword>
<dbReference type="SUPFAM" id="SSF53163">
    <property type="entry name" value="HybD-like"/>
    <property type="match status" value="1"/>
</dbReference>
<dbReference type="EMBL" id="CP019082">
    <property type="protein sequence ID" value="APW60553.1"/>
    <property type="molecule type" value="Genomic_DNA"/>
</dbReference>
<name>A0A1U7CNU4_9BACT</name>
<dbReference type="GO" id="GO:0004175">
    <property type="term" value="F:endopeptidase activity"/>
    <property type="evidence" value="ECO:0007669"/>
    <property type="project" value="TreeGrafter"/>
</dbReference>
<dbReference type="NCBIfam" id="TIGR00072">
    <property type="entry name" value="hydrog_prot"/>
    <property type="match status" value="1"/>
</dbReference>
<dbReference type="PANTHER" id="PTHR30302:SF5">
    <property type="entry name" value="SLR1876 PROTEIN"/>
    <property type="match status" value="1"/>
</dbReference>
<sequence>MIIGYGNLLRGEDGVGPRVAEVVSGWRLPAVSMLIVHQLAPEQAEPLAAANLAIFVDAGVARSCGTTRERPLEPAGVGTAIGHTGDPPSLLTLARIAFGRHPRAWSITIPAMNFAMSEGLSPTAECGMDEASSTSRFW</sequence>
<proteinExistence type="predicted"/>
<gene>
    <name evidence="1" type="ORF">BSF38_02025</name>
</gene>
<dbReference type="PANTHER" id="PTHR30302">
    <property type="entry name" value="HYDROGENASE 1 MATURATION PROTEASE"/>
    <property type="match status" value="1"/>
</dbReference>
<evidence type="ECO:0000313" key="2">
    <source>
        <dbReference type="Proteomes" id="UP000186309"/>
    </source>
</evidence>
<dbReference type="GO" id="GO:0008047">
    <property type="term" value="F:enzyme activator activity"/>
    <property type="evidence" value="ECO:0007669"/>
    <property type="project" value="InterPro"/>
</dbReference>
<dbReference type="Proteomes" id="UP000186309">
    <property type="component" value="Chromosome"/>
</dbReference>
<dbReference type="GO" id="GO:0016485">
    <property type="term" value="P:protein processing"/>
    <property type="evidence" value="ECO:0007669"/>
    <property type="project" value="TreeGrafter"/>
</dbReference>
<evidence type="ECO:0008006" key="3">
    <source>
        <dbReference type="Google" id="ProtNLM"/>
    </source>
</evidence>
<dbReference type="AlphaFoldDB" id="A0A1U7CNU4"/>
<dbReference type="RefSeq" id="WP_076345281.1">
    <property type="nucleotide sequence ID" value="NZ_CP019082.1"/>
</dbReference>
<dbReference type="CDD" id="cd06066">
    <property type="entry name" value="H2MP_NAD-link-bidir"/>
    <property type="match status" value="1"/>
</dbReference>
<reference evidence="2" key="1">
    <citation type="submission" date="2016-12" db="EMBL/GenBank/DDBJ databases">
        <title>Comparative genomics of four Isosphaeraceae planctomycetes: a common pool of plasmids and glycoside hydrolase genes.</title>
        <authorList>
            <person name="Ivanova A."/>
        </authorList>
    </citation>
    <scope>NUCLEOTIDE SEQUENCE [LARGE SCALE GENOMIC DNA]</scope>
    <source>
        <strain evidence="2">PX4</strain>
    </source>
</reference>